<dbReference type="EMBL" id="JBHMAF010000190">
    <property type="protein sequence ID" value="MFB9761305.1"/>
    <property type="molecule type" value="Genomic_DNA"/>
</dbReference>
<keyword evidence="3" id="KW-1185">Reference proteome</keyword>
<evidence type="ECO:0000256" key="1">
    <source>
        <dbReference type="SAM" id="Phobius"/>
    </source>
</evidence>
<sequence>MKIEISSLHNRFIMIGLIISVLLFNLIAFKTNQHLTKNQIVHIWTFTMSFQSLFDMYIDIKYHGYWYFTKDVDWEALIAFIALVPPVNMMFLNWYPFQSSRSKKILYFVYWCISILLYELLTLLPEPFGYFHYGWWNINYSAIVDPILLFLLLMYYKWICKIENLSVYKQRG</sequence>
<keyword evidence="1" id="KW-0812">Transmembrane</keyword>
<organism evidence="2 3">
    <name type="scientific">Ectobacillus funiculus</name>
    <dbReference type="NCBI Taxonomy" id="137993"/>
    <lineage>
        <taxon>Bacteria</taxon>
        <taxon>Bacillati</taxon>
        <taxon>Bacillota</taxon>
        <taxon>Bacilli</taxon>
        <taxon>Bacillales</taxon>
        <taxon>Bacillaceae</taxon>
        <taxon>Ectobacillus</taxon>
    </lineage>
</organism>
<gene>
    <name evidence="2" type="ORF">ACFFMS_23940</name>
</gene>
<evidence type="ECO:0000313" key="3">
    <source>
        <dbReference type="Proteomes" id="UP001589609"/>
    </source>
</evidence>
<feature type="transmembrane region" description="Helical" evidence="1">
    <location>
        <begin position="12"/>
        <end position="29"/>
    </location>
</feature>
<dbReference type="Proteomes" id="UP001589609">
    <property type="component" value="Unassembled WGS sequence"/>
</dbReference>
<evidence type="ECO:0000313" key="2">
    <source>
        <dbReference type="EMBL" id="MFB9761305.1"/>
    </source>
</evidence>
<accession>A0ABV5WL58</accession>
<keyword evidence="1" id="KW-1133">Transmembrane helix</keyword>
<proteinExistence type="predicted"/>
<feature type="transmembrane region" description="Helical" evidence="1">
    <location>
        <begin position="136"/>
        <end position="156"/>
    </location>
</feature>
<feature type="transmembrane region" description="Helical" evidence="1">
    <location>
        <begin position="78"/>
        <end position="95"/>
    </location>
</feature>
<reference evidence="2 3" key="1">
    <citation type="submission" date="2024-09" db="EMBL/GenBank/DDBJ databases">
        <authorList>
            <person name="Sun Q."/>
            <person name="Mori K."/>
        </authorList>
    </citation>
    <scope>NUCLEOTIDE SEQUENCE [LARGE SCALE GENOMIC DNA]</scope>
    <source>
        <strain evidence="2 3">JCM 11201</strain>
    </source>
</reference>
<name>A0ABV5WL58_9BACI</name>
<comment type="caution">
    <text evidence="2">The sequence shown here is derived from an EMBL/GenBank/DDBJ whole genome shotgun (WGS) entry which is preliminary data.</text>
</comment>
<protein>
    <submittedName>
        <fullName evidence="2">Uncharacterized protein</fullName>
    </submittedName>
</protein>
<keyword evidence="1" id="KW-0472">Membrane</keyword>
<dbReference type="RefSeq" id="WP_379951497.1">
    <property type="nucleotide sequence ID" value="NZ_JBHMAF010000190.1"/>
</dbReference>
<feature type="transmembrane region" description="Helical" evidence="1">
    <location>
        <begin position="107"/>
        <end position="124"/>
    </location>
</feature>